<feature type="repeat" description="TPR" evidence="1">
    <location>
        <begin position="399"/>
        <end position="432"/>
    </location>
</feature>
<dbReference type="InterPro" id="IPR002035">
    <property type="entry name" value="VWF_A"/>
</dbReference>
<keyword evidence="3" id="KW-0472">Membrane</keyword>
<dbReference type="EMBL" id="FTOH01000001">
    <property type="protein sequence ID" value="SIS46380.1"/>
    <property type="molecule type" value="Genomic_DNA"/>
</dbReference>
<feature type="compositionally biased region" description="Acidic residues" evidence="2">
    <location>
        <begin position="531"/>
        <end position="545"/>
    </location>
</feature>
<proteinExistence type="predicted"/>
<dbReference type="OrthoDB" id="9807628at2"/>
<dbReference type="RefSeq" id="WP_076514143.1">
    <property type="nucleotide sequence ID" value="NZ_FTOH01000001.1"/>
</dbReference>
<feature type="transmembrane region" description="Helical" evidence="3">
    <location>
        <begin position="12"/>
        <end position="30"/>
    </location>
</feature>
<dbReference type="InterPro" id="IPR019734">
    <property type="entry name" value="TPR_rpt"/>
</dbReference>
<dbReference type="InterPro" id="IPR011990">
    <property type="entry name" value="TPR-like_helical_dom_sf"/>
</dbReference>
<evidence type="ECO:0000259" key="4">
    <source>
        <dbReference type="SMART" id="SM00327"/>
    </source>
</evidence>
<dbReference type="InterPro" id="IPR050768">
    <property type="entry name" value="UPF0353/GerABKA_families"/>
</dbReference>
<keyword evidence="1" id="KW-0802">TPR repeat</keyword>
<protein>
    <submittedName>
        <fullName evidence="5">Ca-activated chloride channel family protein</fullName>
    </submittedName>
</protein>
<dbReference type="SMART" id="SM00028">
    <property type="entry name" value="TPR"/>
    <property type="match status" value="1"/>
</dbReference>
<keyword evidence="3" id="KW-1133">Transmembrane helix</keyword>
<keyword evidence="3" id="KW-0812">Transmembrane</keyword>
<sequence>MSEFLNNIHFMRSIWLILLIPAVVMTVWLAQRTLRKGRWDQLIDPALQAHMLDRTPGKSSILGVIAIFIASAIAIVAISGPSWQRKAVPVISNPDALVLLIDMSLSMNATDVAPDRATRAIRKATDIVRGREDGITAVIAYSGEAHTVVPFTDDKATVEHLLTSLSPEIMPKLGSRPDKALTQAQTLMTDAGVNEASALLITDGIQNKDVERIALALGDSIDLSLIAVGTAEGAPVPIGEQGFLKKGDGTIVLPKLDTAPMQALYEATGSRWRAMSYNDSDWRSLTNSLPGSNDANAQETTFETWQDAGYWLTFLLIPIAVAGFRRGVLFSLVLILPLLPETASANAWKTDNQQAAELMESDPARAAELFNNPEWKGTAHYRAGNYEAAEEAFTQSDSAQAKYNLGNARAQQGKLEQAAEAYRDALKADPDLTQAQKNLDLVEEAMKQQEQSSSDSEGDSENSDKNSQNDQQQDSSQNNGENSSQGNSSESQNSDQNQNNSSQNNNSQNNSNSSENSDGSSGQNSDNQNSDSEEDSEQESADDAYADNMAEKMAEKKAEEQAQKQAEEKAGKQEQQKAGKAQQPETGKSGDRGLEDQQESQNGDEGQAQKQTVAEQQRNEENGEFSHLSREQQAAMESVLNEVEDNPGLLMQRKFLYQYRQNADQTEEDVLW</sequence>
<evidence type="ECO:0000313" key="6">
    <source>
        <dbReference type="Proteomes" id="UP000185639"/>
    </source>
</evidence>
<reference evidence="6" key="1">
    <citation type="submission" date="2017-01" db="EMBL/GenBank/DDBJ databases">
        <authorList>
            <person name="Varghese N."/>
            <person name="Submissions S."/>
        </authorList>
    </citation>
    <scope>NUCLEOTIDE SEQUENCE [LARGE SCALE GENOMIC DNA]</scope>
    <source>
        <strain evidence="6">DSM 24913</strain>
    </source>
</reference>
<feature type="compositionally biased region" description="Polar residues" evidence="2">
    <location>
        <begin position="599"/>
        <end position="616"/>
    </location>
</feature>
<evidence type="ECO:0000256" key="3">
    <source>
        <dbReference type="SAM" id="Phobius"/>
    </source>
</evidence>
<feature type="region of interest" description="Disordered" evidence="2">
    <location>
        <begin position="444"/>
        <end position="640"/>
    </location>
</feature>
<organism evidence="5 6">
    <name type="scientific">Thalassolituus maritimus</name>
    <dbReference type="NCBI Taxonomy" id="484498"/>
    <lineage>
        <taxon>Bacteria</taxon>
        <taxon>Pseudomonadati</taxon>
        <taxon>Pseudomonadota</taxon>
        <taxon>Gammaproteobacteria</taxon>
        <taxon>Oceanospirillales</taxon>
        <taxon>Oceanospirillaceae</taxon>
        <taxon>Thalassolituus</taxon>
    </lineage>
</organism>
<dbReference type="Pfam" id="PF13519">
    <property type="entry name" value="VWA_2"/>
    <property type="match status" value="1"/>
</dbReference>
<evidence type="ECO:0000256" key="1">
    <source>
        <dbReference type="PROSITE-ProRule" id="PRU00339"/>
    </source>
</evidence>
<dbReference type="PANTHER" id="PTHR22550">
    <property type="entry name" value="SPORE GERMINATION PROTEIN"/>
    <property type="match status" value="1"/>
</dbReference>
<evidence type="ECO:0000313" key="5">
    <source>
        <dbReference type="EMBL" id="SIS46380.1"/>
    </source>
</evidence>
<accession>A0A1N7JAR0</accession>
<dbReference type="PROSITE" id="PS50005">
    <property type="entry name" value="TPR"/>
    <property type="match status" value="1"/>
</dbReference>
<dbReference type="Gene3D" id="3.40.50.410">
    <property type="entry name" value="von Willebrand factor, type A domain"/>
    <property type="match status" value="1"/>
</dbReference>
<feature type="compositionally biased region" description="Basic and acidic residues" evidence="2">
    <location>
        <begin position="549"/>
        <end position="577"/>
    </location>
</feature>
<dbReference type="PANTHER" id="PTHR22550:SF14">
    <property type="entry name" value="VWFA DOMAIN-CONTAINING PROTEIN"/>
    <property type="match status" value="1"/>
</dbReference>
<dbReference type="STRING" id="484498.SAMN05421686_101553"/>
<name>A0A1N7JAR0_9GAMM</name>
<dbReference type="InterPro" id="IPR036465">
    <property type="entry name" value="vWFA_dom_sf"/>
</dbReference>
<dbReference type="Proteomes" id="UP000185639">
    <property type="component" value="Unassembled WGS sequence"/>
</dbReference>
<dbReference type="SUPFAM" id="SSF53300">
    <property type="entry name" value="vWA-like"/>
    <property type="match status" value="1"/>
</dbReference>
<feature type="transmembrane region" description="Helical" evidence="3">
    <location>
        <begin position="61"/>
        <end position="83"/>
    </location>
</feature>
<gene>
    <name evidence="5" type="ORF">SAMN05421686_101553</name>
</gene>
<dbReference type="AlphaFoldDB" id="A0A1N7JAR0"/>
<dbReference type="SMART" id="SM00327">
    <property type="entry name" value="VWA"/>
    <property type="match status" value="1"/>
</dbReference>
<keyword evidence="6" id="KW-1185">Reference proteome</keyword>
<evidence type="ECO:0000256" key="2">
    <source>
        <dbReference type="SAM" id="MobiDB-lite"/>
    </source>
</evidence>
<feature type="compositionally biased region" description="Low complexity" evidence="2">
    <location>
        <begin position="465"/>
        <end position="530"/>
    </location>
</feature>
<dbReference type="Gene3D" id="1.25.40.10">
    <property type="entry name" value="Tetratricopeptide repeat domain"/>
    <property type="match status" value="1"/>
</dbReference>
<dbReference type="PROSITE" id="PS50293">
    <property type="entry name" value="TPR_REGION"/>
    <property type="match status" value="1"/>
</dbReference>
<feature type="domain" description="VWFA" evidence="4">
    <location>
        <begin position="94"/>
        <end position="266"/>
    </location>
</feature>
<dbReference type="SUPFAM" id="SSF48452">
    <property type="entry name" value="TPR-like"/>
    <property type="match status" value="1"/>
</dbReference>
<dbReference type="Pfam" id="PF00515">
    <property type="entry name" value="TPR_1"/>
    <property type="match status" value="1"/>
</dbReference>